<dbReference type="Gene3D" id="2.40.10.270">
    <property type="entry name" value="Bacteriophage SPP1 head-tail adaptor protein"/>
    <property type="match status" value="1"/>
</dbReference>
<gene>
    <name evidence="1" type="ORF">C5748_17060</name>
</gene>
<accession>A0A2S9INT7</accession>
<evidence type="ECO:0000313" key="2">
    <source>
        <dbReference type="Proteomes" id="UP000239434"/>
    </source>
</evidence>
<dbReference type="RefSeq" id="WP_105743139.1">
    <property type="nucleotide sequence ID" value="NZ_PVBR01000013.1"/>
</dbReference>
<evidence type="ECO:0000313" key="1">
    <source>
        <dbReference type="EMBL" id="PRD42175.1"/>
    </source>
</evidence>
<reference evidence="1 2" key="1">
    <citation type="submission" date="2018-02" db="EMBL/GenBank/DDBJ databases">
        <title>The draft genome of Phyllobacterium sp. 1N-3.</title>
        <authorList>
            <person name="Liu L."/>
            <person name="Li L."/>
            <person name="Zhang X."/>
            <person name="Wang T."/>
            <person name="Liang L."/>
        </authorList>
    </citation>
    <scope>NUCLEOTIDE SEQUENCE [LARGE SCALE GENOMIC DNA]</scope>
    <source>
        <strain evidence="1 2">1N-3</strain>
    </source>
</reference>
<dbReference type="EMBL" id="PVBR01000013">
    <property type="protein sequence ID" value="PRD42175.1"/>
    <property type="molecule type" value="Genomic_DNA"/>
</dbReference>
<dbReference type="NCBIfam" id="TIGR01563">
    <property type="entry name" value="gp16_SPP1"/>
    <property type="match status" value="1"/>
</dbReference>
<organism evidence="1 2">
    <name type="scientific">Phyllobacterium phragmitis</name>
    <dbReference type="NCBI Taxonomy" id="2670329"/>
    <lineage>
        <taxon>Bacteria</taxon>
        <taxon>Pseudomonadati</taxon>
        <taxon>Pseudomonadota</taxon>
        <taxon>Alphaproteobacteria</taxon>
        <taxon>Hyphomicrobiales</taxon>
        <taxon>Phyllobacteriaceae</taxon>
        <taxon>Phyllobacterium</taxon>
    </lineage>
</organism>
<proteinExistence type="predicted"/>
<keyword evidence="2" id="KW-1185">Reference proteome</keyword>
<sequence length="116" mass="12843">MTKQISAGDLYYRVALDKRENANDGAGNTIGKFVEQFQCRAAYRHLRGGESVMASRLTGKHLQVVIVRETSLTRQITAGWQLRDVHAGKSFNVRDVTQEVDRAFISLLCESGVATG</sequence>
<protein>
    <submittedName>
        <fullName evidence="1">Head-tail adaptor protein</fullName>
    </submittedName>
</protein>
<dbReference type="Pfam" id="PF05521">
    <property type="entry name" value="Phage_HCP"/>
    <property type="match status" value="1"/>
</dbReference>
<dbReference type="InterPro" id="IPR008767">
    <property type="entry name" value="Phage_SPP1_head-tail_adaptor"/>
</dbReference>
<dbReference type="AlphaFoldDB" id="A0A2S9INT7"/>
<dbReference type="InterPro" id="IPR038666">
    <property type="entry name" value="SSP1_head-tail_sf"/>
</dbReference>
<comment type="caution">
    <text evidence="1">The sequence shown here is derived from an EMBL/GenBank/DDBJ whole genome shotgun (WGS) entry which is preliminary data.</text>
</comment>
<name>A0A2S9INT7_9HYPH</name>
<dbReference type="Proteomes" id="UP000239434">
    <property type="component" value="Unassembled WGS sequence"/>
</dbReference>